<sequence length="446" mass="49936">MRWLCLLLMMVSPLWTLKFPCGPSFVPCEKKAFGVRNVGEGSTKQDLFFTDKRVELRKEVSKLMGHDQILLAARQAKDDIERLFNQTEKQLQRTTTETSFSSGELSWAHYTRGDRYSKFLSYSALISIRATQKLSRSSSSSRVFEGFPFVSLDGSVIQSHCPASQIEECIAGKYRTYSGHCNNVNHPQYGAIYEPLRRLLAPDYEDKISSPRTSKSGAPLPPATEVASLFTPAPRGHATCSMILAQWASFIYDDLAHVASNRLVKEGFFTTSKHLPLPCCDPAVDHPECFPIRGRDGKCVTYSRSMPTPTENCTLGPRQQGNMVSGYLDASQIYGSTQEIADKLRSFKDGLLLLRTLSASHGGLPQPDDDEECKRISANAEQCFLSGSQRINFLPSNAVMYTMWMRQHNFVAGKLKVNDKYLKKSHFDIFVEGMAAARTQTPSYIL</sequence>
<dbReference type="STRING" id="29170.A0A368FXX4"/>
<feature type="coiled-coil region" evidence="5">
    <location>
        <begin position="70"/>
        <end position="97"/>
    </location>
</feature>
<evidence type="ECO:0000313" key="7">
    <source>
        <dbReference type="EMBL" id="RCN37043.1"/>
    </source>
</evidence>
<dbReference type="EMBL" id="JOJR01000502">
    <property type="protein sequence ID" value="RCN37043.1"/>
    <property type="molecule type" value="Genomic_DNA"/>
</dbReference>
<evidence type="ECO:0000256" key="1">
    <source>
        <dbReference type="ARBA" id="ARBA00004613"/>
    </source>
</evidence>
<dbReference type="GO" id="GO:0006979">
    <property type="term" value="P:response to oxidative stress"/>
    <property type="evidence" value="ECO:0007669"/>
    <property type="project" value="InterPro"/>
</dbReference>
<feature type="signal peptide" evidence="6">
    <location>
        <begin position="1"/>
        <end position="16"/>
    </location>
</feature>
<protein>
    <submittedName>
        <fullName evidence="7">Heme peroxidase</fullName>
    </submittedName>
</protein>
<evidence type="ECO:0000256" key="2">
    <source>
        <dbReference type="ARBA" id="ARBA00022525"/>
    </source>
</evidence>
<dbReference type="OrthoDB" id="823504at2759"/>
<dbReference type="Pfam" id="PF03098">
    <property type="entry name" value="An_peroxidase"/>
    <property type="match status" value="1"/>
</dbReference>
<dbReference type="GO" id="GO:0020037">
    <property type="term" value="F:heme binding"/>
    <property type="evidence" value="ECO:0007669"/>
    <property type="project" value="InterPro"/>
</dbReference>
<keyword evidence="3 7" id="KW-0560">Oxidoreductase</keyword>
<evidence type="ECO:0000256" key="3">
    <source>
        <dbReference type="ARBA" id="ARBA00022559"/>
    </source>
</evidence>
<keyword evidence="2" id="KW-0964">Secreted</keyword>
<keyword evidence="3 7" id="KW-0575">Peroxidase</keyword>
<organism evidence="7 8">
    <name type="scientific">Ancylostoma caninum</name>
    <name type="common">Dog hookworm</name>
    <dbReference type="NCBI Taxonomy" id="29170"/>
    <lineage>
        <taxon>Eukaryota</taxon>
        <taxon>Metazoa</taxon>
        <taxon>Ecdysozoa</taxon>
        <taxon>Nematoda</taxon>
        <taxon>Chromadorea</taxon>
        <taxon>Rhabditida</taxon>
        <taxon>Rhabditina</taxon>
        <taxon>Rhabditomorpha</taxon>
        <taxon>Strongyloidea</taxon>
        <taxon>Ancylostomatidae</taxon>
        <taxon>Ancylostomatinae</taxon>
        <taxon>Ancylostoma</taxon>
    </lineage>
</organism>
<dbReference type="PANTHER" id="PTHR11475">
    <property type="entry name" value="OXIDASE/PEROXIDASE"/>
    <property type="match status" value="1"/>
</dbReference>
<dbReference type="AlphaFoldDB" id="A0A368FXX4"/>
<evidence type="ECO:0000256" key="4">
    <source>
        <dbReference type="ARBA" id="ARBA00023180"/>
    </source>
</evidence>
<evidence type="ECO:0000313" key="8">
    <source>
        <dbReference type="Proteomes" id="UP000252519"/>
    </source>
</evidence>
<dbReference type="PANTHER" id="PTHR11475:SF4">
    <property type="entry name" value="CHORION PEROXIDASE"/>
    <property type="match status" value="1"/>
</dbReference>
<keyword evidence="4" id="KW-0325">Glycoprotein</keyword>
<dbReference type="PRINTS" id="PR00457">
    <property type="entry name" value="ANPEROXIDASE"/>
</dbReference>
<comment type="caution">
    <text evidence="7">The sequence shown here is derived from an EMBL/GenBank/DDBJ whole genome shotgun (WGS) entry which is preliminary data.</text>
</comment>
<accession>A0A368FXX4</accession>
<evidence type="ECO:0000256" key="5">
    <source>
        <dbReference type="SAM" id="Coils"/>
    </source>
</evidence>
<name>A0A368FXX4_ANCCA</name>
<dbReference type="GO" id="GO:0004601">
    <property type="term" value="F:peroxidase activity"/>
    <property type="evidence" value="ECO:0007669"/>
    <property type="project" value="UniProtKB-KW"/>
</dbReference>
<keyword evidence="8" id="KW-1185">Reference proteome</keyword>
<dbReference type="InterPro" id="IPR037120">
    <property type="entry name" value="Haem_peroxidase_sf_animal"/>
</dbReference>
<dbReference type="SUPFAM" id="SSF48113">
    <property type="entry name" value="Heme-dependent peroxidases"/>
    <property type="match status" value="1"/>
</dbReference>
<keyword evidence="6" id="KW-0732">Signal</keyword>
<dbReference type="PROSITE" id="PS50292">
    <property type="entry name" value="PEROXIDASE_3"/>
    <property type="match status" value="1"/>
</dbReference>
<keyword evidence="5" id="KW-0175">Coiled coil</keyword>
<dbReference type="InterPro" id="IPR010255">
    <property type="entry name" value="Haem_peroxidase_sf"/>
</dbReference>
<dbReference type="GO" id="GO:0005576">
    <property type="term" value="C:extracellular region"/>
    <property type="evidence" value="ECO:0007669"/>
    <property type="project" value="UniProtKB-SubCell"/>
</dbReference>
<dbReference type="InterPro" id="IPR019791">
    <property type="entry name" value="Haem_peroxidase_animal"/>
</dbReference>
<dbReference type="Proteomes" id="UP000252519">
    <property type="component" value="Unassembled WGS sequence"/>
</dbReference>
<comment type="subcellular location">
    <subcellularLocation>
        <location evidence="1">Secreted</location>
    </subcellularLocation>
</comment>
<reference evidence="7 8" key="1">
    <citation type="submission" date="2014-10" db="EMBL/GenBank/DDBJ databases">
        <title>Draft genome of the hookworm Ancylostoma caninum.</title>
        <authorList>
            <person name="Mitreva M."/>
        </authorList>
    </citation>
    <scope>NUCLEOTIDE SEQUENCE [LARGE SCALE GENOMIC DNA]</scope>
    <source>
        <strain evidence="7 8">Baltimore</strain>
    </source>
</reference>
<proteinExistence type="predicted"/>
<gene>
    <name evidence="7" type="ORF">ANCCAN_17069</name>
</gene>
<feature type="chain" id="PRO_5016751952" evidence="6">
    <location>
        <begin position="17"/>
        <end position="446"/>
    </location>
</feature>
<evidence type="ECO:0000256" key="6">
    <source>
        <dbReference type="SAM" id="SignalP"/>
    </source>
</evidence>
<dbReference type="Gene3D" id="1.10.640.10">
    <property type="entry name" value="Haem peroxidase domain superfamily, animal type"/>
    <property type="match status" value="1"/>
</dbReference>